<accession>A0A8S5V4V5</accession>
<reference evidence="1" key="1">
    <citation type="journal article" date="2021" name="Proc. Natl. Acad. Sci. U.S.A.">
        <title>A Catalog of Tens of Thousands of Viruses from Human Metagenomes Reveals Hidden Associations with Chronic Diseases.</title>
        <authorList>
            <person name="Tisza M.J."/>
            <person name="Buck C.B."/>
        </authorList>
    </citation>
    <scope>NUCLEOTIDE SEQUENCE</scope>
    <source>
        <strain evidence="1">Ctjsp22</strain>
    </source>
</reference>
<name>A0A8S5V4V5_9CAUD</name>
<dbReference type="Gene3D" id="1.10.10.60">
    <property type="entry name" value="Homeodomain-like"/>
    <property type="match status" value="1"/>
</dbReference>
<proteinExistence type="predicted"/>
<evidence type="ECO:0008006" key="2">
    <source>
        <dbReference type="Google" id="ProtNLM"/>
    </source>
</evidence>
<dbReference type="EMBL" id="BK016198">
    <property type="protein sequence ID" value="DAG01786.1"/>
    <property type="molecule type" value="Genomic_DNA"/>
</dbReference>
<organism evidence="1">
    <name type="scientific">Siphoviridae sp. ctjsp22</name>
    <dbReference type="NCBI Taxonomy" id="2825636"/>
    <lineage>
        <taxon>Viruses</taxon>
        <taxon>Duplodnaviria</taxon>
        <taxon>Heunggongvirae</taxon>
        <taxon>Uroviricota</taxon>
        <taxon>Caudoviricetes</taxon>
    </lineage>
</organism>
<evidence type="ECO:0000313" key="1">
    <source>
        <dbReference type="EMBL" id="DAG01786.1"/>
    </source>
</evidence>
<protein>
    <recommendedName>
        <fullName evidence="2">Transposase IS30-like HTH domain-containing protein</fullName>
    </recommendedName>
</protein>
<sequence>MVKEQTVEYLRLYFECGWRMSTIARHFGVSTSTVSRCISRAERRECPFAKNCRFCPLKECAIKEEYAPYVNAEIR</sequence>
<dbReference type="Pfam" id="PF13384">
    <property type="entry name" value="HTH_23"/>
    <property type="match status" value="1"/>
</dbReference>